<dbReference type="GeneID" id="54632610"/>
<keyword evidence="2" id="KW-0732">Signal</keyword>
<dbReference type="OrthoDB" id="3824970at2759"/>
<reference evidence="4" key="4">
    <citation type="submission" date="2025-08" db="UniProtKB">
        <authorList>
            <consortium name="RefSeq"/>
        </authorList>
    </citation>
    <scope>IDENTIFICATION</scope>
    <source>
        <strain evidence="4">CBS432</strain>
    </source>
</reference>
<evidence type="ECO:0000256" key="1">
    <source>
        <dbReference type="SAM" id="MobiDB-lite"/>
    </source>
</evidence>
<evidence type="ECO:0000313" key="4">
    <source>
        <dbReference type="RefSeq" id="XP_033768220.1"/>
    </source>
</evidence>
<dbReference type="PROSITE" id="PS51140">
    <property type="entry name" value="CUE"/>
    <property type="match status" value="1"/>
</dbReference>
<reference evidence="4" key="2">
    <citation type="submission" date="2020-01" db="EMBL/GenBank/DDBJ databases">
        <title>Population-level Yeast Reference Genomes.</title>
        <authorList>
            <person name="Yue J.-X."/>
        </authorList>
    </citation>
    <scope>NUCLEOTIDE SEQUENCE</scope>
    <source>
        <strain evidence="4">CBS432</strain>
    </source>
</reference>
<gene>
    <name evidence="4" type="primary">CUE4</name>
    <name evidence="4" type="ORF">SPAR_M00330</name>
</gene>
<dbReference type="Gene3D" id="1.10.8.10">
    <property type="entry name" value="DNA helicase RuvA subunit, C-terminal domain"/>
    <property type="match status" value="1"/>
</dbReference>
<dbReference type="SMART" id="SM00546">
    <property type="entry name" value="CUE"/>
    <property type="match status" value="1"/>
</dbReference>
<feature type="region of interest" description="Disordered" evidence="1">
    <location>
        <begin position="25"/>
        <end position="58"/>
    </location>
</feature>
<evidence type="ECO:0000259" key="3">
    <source>
        <dbReference type="PROSITE" id="PS51140"/>
    </source>
</evidence>
<dbReference type="InterPro" id="IPR003892">
    <property type="entry name" value="CUE"/>
</dbReference>
<reference evidence="4" key="3">
    <citation type="submission" date="2025-07" db="EMBL/GenBank/DDBJ databases">
        <authorList>
            <consortium name="NCBI Genome Project"/>
        </authorList>
    </citation>
    <scope>NUCLEOTIDE SEQUENCE</scope>
    <source>
        <strain evidence="4">CBS432</strain>
    </source>
</reference>
<dbReference type="KEGG" id="spao:SPAR_M00330"/>
<feature type="compositionally biased region" description="Low complexity" evidence="1">
    <location>
        <begin position="38"/>
        <end position="47"/>
    </location>
</feature>
<dbReference type="VEuPathDB" id="FungiDB:SPAR_M00330"/>
<feature type="signal peptide" evidence="2">
    <location>
        <begin position="1"/>
        <end position="25"/>
    </location>
</feature>
<evidence type="ECO:0000256" key="2">
    <source>
        <dbReference type="SAM" id="SignalP"/>
    </source>
</evidence>
<organism evidence="4">
    <name type="scientific">Saccharomyces paradoxus</name>
    <name type="common">Yeast</name>
    <name type="synonym">Saccharomyces douglasii</name>
    <dbReference type="NCBI Taxonomy" id="27291"/>
    <lineage>
        <taxon>Eukaryota</taxon>
        <taxon>Fungi</taxon>
        <taxon>Dikarya</taxon>
        <taxon>Ascomycota</taxon>
        <taxon>Saccharomycotina</taxon>
        <taxon>Saccharomycetes</taxon>
        <taxon>Saccharomycetales</taxon>
        <taxon>Saccharomycetaceae</taxon>
        <taxon>Saccharomyces</taxon>
    </lineage>
</organism>
<accession>A0A8B8UWS7</accession>
<feature type="chain" id="PRO_5034014055" evidence="2">
    <location>
        <begin position="26"/>
        <end position="117"/>
    </location>
</feature>
<name>A0A8B8UWS7_SACPA</name>
<dbReference type="Pfam" id="PF02845">
    <property type="entry name" value="CUE"/>
    <property type="match status" value="1"/>
</dbReference>
<dbReference type="RefSeq" id="XP_033768220.1">
    <property type="nucleotide sequence ID" value="XM_033912329.1"/>
</dbReference>
<proteinExistence type="predicted"/>
<feature type="domain" description="CUE" evidence="3">
    <location>
        <begin position="74"/>
        <end position="116"/>
    </location>
</feature>
<reference evidence="4" key="1">
    <citation type="journal article" date="2017" name="Nat. Genet.">
        <title>Contrasting evolutionary genome dynamics between domesticated and wild yeasts.</title>
        <authorList>
            <person name="Yue J.X."/>
            <person name="Li J."/>
            <person name="Aigrain L."/>
            <person name="Hallin J."/>
            <person name="Persson K."/>
            <person name="Oliver K."/>
            <person name="Bergstrom A."/>
            <person name="Coupland P."/>
            <person name="Warringer J."/>
            <person name="Lagomarsino M.C."/>
            <person name="Fischer G."/>
            <person name="Durbin R."/>
            <person name="Liti G."/>
        </authorList>
    </citation>
    <scope>NUCLEOTIDE SEQUENCE</scope>
    <source>
        <strain evidence="4">CBS432</strain>
    </source>
</reference>
<dbReference type="GO" id="GO:0043130">
    <property type="term" value="F:ubiquitin binding"/>
    <property type="evidence" value="ECO:0007669"/>
    <property type="project" value="InterPro"/>
</dbReference>
<dbReference type="CDD" id="cd14424">
    <property type="entry name" value="CUE_Cue1p_like"/>
    <property type="match status" value="1"/>
</dbReference>
<sequence length="117" mass="13156">MDRSTIVFLLTMVCLFVYTVKRKSAKQVPLRTVQDAKPAPTAATNNPSPEPVPSTSEKRVAQLNRHSVHRKRAVNDDMVEIVMMMAPHVPQEKVVQDLRNTGSIERTMENIFAGKLD</sequence>
<dbReference type="AlphaFoldDB" id="A0A8B8UWS7"/>
<protein>
    <submittedName>
        <fullName evidence="4">Cue4p</fullName>
    </submittedName>
</protein>